<dbReference type="PANTHER" id="PTHR46470:SF2">
    <property type="entry name" value="GLYCERALDEHYDE 3-PHOSPHATE PHOSPHATASE"/>
    <property type="match status" value="1"/>
</dbReference>
<feature type="domain" description="N-acetyltransferase" evidence="5">
    <location>
        <begin position="221"/>
        <end position="377"/>
    </location>
</feature>
<dbReference type="Pfam" id="PF13673">
    <property type="entry name" value="Acetyltransf_10"/>
    <property type="match status" value="1"/>
</dbReference>
<reference evidence="7" key="1">
    <citation type="journal article" date="2019" name="Int. J. Syst. Evol. Microbiol.">
        <title>The Global Catalogue of Microorganisms (GCM) 10K type strain sequencing project: providing services to taxonomists for standard genome sequencing and annotation.</title>
        <authorList>
            <consortium name="The Broad Institute Genomics Platform"/>
            <consortium name="The Broad Institute Genome Sequencing Center for Infectious Disease"/>
            <person name="Wu L."/>
            <person name="Ma J."/>
        </authorList>
    </citation>
    <scope>NUCLEOTIDE SEQUENCE [LARGE SCALE GENOMIC DNA]</scope>
    <source>
        <strain evidence="7">CGMCC 1.15475</strain>
    </source>
</reference>
<dbReference type="SUPFAM" id="SSF56784">
    <property type="entry name" value="HAD-like"/>
    <property type="match status" value="1"/>
</dbReference>
<dbReference type="NCBIfam" id="TIGR01509">
    <property type="entry name" value="HAD-SF-IA-v3"/>
    <property type="match status" value="1"/>
</dbReference>
<evidence type="ECO:0000256" key="3">
    <source>
        <dbReference type="ARBA" id="ARBA00022801"/>
    </source>
</evidence>
<dbReference type="SFLD" id="SFLDG01135">
    <property type="entry name" value="C1.5.6:_HAD__Beta-PGM__Phospha"/>
    <property type="match status" value="1"/>
</dbReference>
<dbReference type="Proteomes" id="UP001597273">
    <property type="component" value="Unassembled WGS sequence"/>
</dbReference>
<dbReference type="RefSeq" id="WP_204892907.1">
    <property type="nucleotide sequence ID" value="NZ_JBHUFW010000012.1"/>
</dbReference>
<dbReference type="PANTHER" id="PTHR46470">
    <property type="entry name" value="N-ACYLNEURAMINATE-9-PHOSPHATASE"/>
    <property type="match status" value="1"/>
</dbReference>
<dbReference type="Gene3D" id="3.40.50.1000">
    <property type="entry name" value="HAD superfamily/HAD-like"/>
    <property type="match status" value="1"/>
</dbReference>
<evidence type="ECO:0000313" key="7">
    <source>
        <dbReference type="Proteomes" id="UP001597273"/>
    </source>
</evidence>
<dbReference type="InterPro" id="IPR023214">
    <property type="entry name" value="HAD_sf"/>
</dbReference>
<protein>
    <submittedName>
        <fullName evidence="6">GNAT family N-acetyltransferase</fullName>
        <ecNumber evidence="6">2.3.1.-</ecNumber>
    </submittedName>
</protein>
<dbReference type="EMBL" id="JBHUFW010000012">
    <property type="protein sequence ID" value="MFD1864312.1"/>
    <property type="molecule type" value="Genomic_DNA"/>
</dbReference>
<dbReference type="Gene3D" id="1.10.150.520">
    <property type="match status" value="1"/>
</dbReference>
<dbReference type="PROSITE" id="PS51186">
    <property type="entry name" value="GNAT"/>
    <property type="match status" value="1"/>
</dbReference>
<evidence type="ECO:0000259" key="5">
    <source>
        <dbReference type="PROSITE" id="PS51186"/>
    </source>
</evidence>
<dbReference type="Gene3D" id="3.40.630.30">
    <property type="match status" value="1"/>
</dbReference>
<dbReference type="InterPro" id="IPR036412">
    <property type="entry name" value="HAD-like_sf"/>
</dbReference>
<dbReference type="GO" id="GO:0016746">
    <property type="term" value="F:acyltransferase activity"/>
    <property type="evidence" value="ECO:0007669"/>
    <property type="project" value="UniProtKB-KW"/>
</dbReference>
<comment type="cofactor">
    <cofactor evidence="1">
        <name>Mg(2+)</name>
        <dbReference type="ChEBI" id="CHEBI:18420"/>
    </cofactor>
</comment>
<keyword evidence="4" id="KW-0460">Magnesium</keyword>
<dbReference type="PRINTS" id="PR00413">
    <property type="entry name" value="HADHALOGNASE"/>
</dbReference>
<dbReference type="CDD" id="cd04301">
    <property type="entry name" value="NAT_SF"/>
    <property type="match status" value="1"/>
</dbReference>
<dbReference type="InterPro" id="IPR006439">
    <property type="entry name" value="HAD-SF_hydro_IA"/>
</dbReference>
<dbReference type="InterPro" id="IPR016181">
    <property type="entry name" value="Acyl_CoA_acyltransferase"/>
</dbReference>
<evidence type="ECO:0000313" key="6">
    <source>
        <dbReference type="EMBL" id="MFD1864312.1"/>
    </source>
</evidence>
<keyword evidence="7" id="KW-1185">Reference proteome</keyword>
<evidence type="ECO:0000256" key="1">
    <source>
        <dbReference type="ARBA" id="ARBA00001946"/>
    </source>
</evidence>
<dbReference type="Pfam" id="PF13419">
    <property type="entry name" value="HAD_2"/>
    <property type="match status" value="1"/>
</dbReference>
<keyword evidence="6" id="KW-0012">Acyltransferase</keyword>
<evidence type="ECO:0000256" key="4">
    <source>
        <dbReference type="ARBA" id="ARBA00022842"/>
    </source>
</evidence>
<keyword evidence="3" id="KW-0378">Hydrolase</keyword>
<dbReference type="SFLD" id="SFLDS00003">
    <property type="entry name" value="Haloacid_Dehalogenase"/>
    <property type="match status" value="1"/>
</dbReference>
<dbReference type="SFLD" id="SFLDG01129">
    <property type="entry name" value="C1.5:_HAD__Beta-PGM__Phosphata"/>
    <property type="match status" value="1"/>
</dbReference>
<organism evidence="6 7">
    <name type="scientific">Planococcus chinensis</name>
    <dbReference type="NCBI Taxonomy" id="272917"/>
    <lineage>
        <taxon>Bacteria</taxon>
        <taxon>Bacillati</taxon>
        <taxon>Bacillota</taxon>
        <taxon>Bacilli</taxon>
        <taxon>Bacillales</taxon>
        <taxon>Caryophanaceae</taxon>
        <taxon>Planococcus</taxon>
    </lineage>
</organism>
<proteinExistence type="predicted"/>
<accession>A0ABW4QL05</accession>
<dbReference type="InterPro" id="IPR041492">
    <property type="entry name" value="HAD_2"/>
</dbReference>
<comment type="caution">
    <text evidence="6">The sequence shown here is derived from an EMBL/GenBank/DDBJ whole genome shotgun (WGS) entry which is preliminary data.</text>
</comment>
<evidence type="ECO:0000256" key="2">
    <source>
        <dbReference type="ARBA" id="ARBA00022723"/>
    </source>
</evidence>
<keyword evidence="6" id="KW-0808">Transferase</keyword>
<dbReference type="InterPro" id="IPR051400">
    <property type="entry name" value="HAD-like_hydrolase"/>
</dbReference>
<gene>
    <name evidence="6" type="ORF">ACFSDB_15530</name>
</gene>
<sequence>MIKAVLFDLDGTLLDRDASLVLFVENQYERLQAHLGHVPKEQYRKRFIELDARGYRWKDEVYQQLASEFAIESISWEILLEDYVSCFQDHCVPFAGLRDMLAELKHRSFRLGIITNGPGGLQLSSIRALGIEPYFDVVLVSGIEGVSKPDPRIFIKALEALEVEPHEAVYVGDHPANDVEAAKAVGMASVWKRDPQYEAANADYVIDDLGELPKVLERLQLRIEPFKQEDAEELVELFYGTVHSVNASDYSSDQLAVWAPEGQQAEKAEQWRVSLSRNATFVARVGGKIVGFCDLAKGGYLDRLYVHRDYQRQGIASRLMDHAEWEAGSQGESEIHTEASITAKPFFLHRGYRIIREQSVERQGIRLRNYLMAKRLQGDRL</sequence>
<dbReference type="NCBIfam" id="TIGR01549">
    <property type="entry name" value="HAD-SF-IA-v1"/>
    <property type="match status" value="1"/>
</dbReference>
<dbReference type="InterPro" id="IPR000182">
    <property type="entry name" value="GNAT_dom"/>
</dbReference>
<keyword evidence="2" id="KW-0479">Metal-binding</keyword>
<name>A0ABW4QL05_9BACL</name>
<dbReference type="SUPFAM" id="SSF55729">
    <property type="entry name" value="Acyl-CoA N-acyltransferases (Nat)"/>
    <property type="match status" value="1"/>
</dbReference>
<dbReference type="EC" id="2.3.1.-" evidence="6"/>